<dbReference type="GO" id="GO:0016491">
    <property type="term" value="F:oxidoreductase activity"/>
    <property type="evidence" value="ECO:0007669"/>
    <property type="project" value="InterPro"/>
</dbReference>
<dbReference type="Proteomes" id="UP000184330">
    <property type="component" value="Unassembled WGS sequence"/>
</dbReference>
<evidence type="ECO:0000259" key="1">
    <source>
        <dbReference type="SMART" id="SM00829"/>
    </source>
</evidence>
<dbReference type="InterPro" id="IPR020843">
    <property type="entry name" value="ER"/>
</dbReference>
<dbReference type="InterPro" id="IPR052733">
    <property type="entry name" value="Chloroplast_QOR"/>
</dbReference>
<dbReference type="STRING" id="576137.A0A1L7XCI6"/>
<dbReference type="SUPFAM" id="SSF51735">
    <property type="entry name" value="NAD(P)-binding Rossmann-fold domains"/>
    <property type="match status" value="1"/>
</dbReference>
<gene>
    <name evidence="2" type="ORF">PAC_12629</name>
</gene>
<keyword evidence="3" id="KW-1185">Reference proteome</keyword>
<reference evidence="2 3" key="1">
    <citation type="submission" date="2016-03" db="EMBL/GenBank/DDBJ databases">
        <authorList>
            <person name="Ploux O."/>
        </authorList>
    </citation>
    <scope>NUCLEOTIDE SEQUENCE [LARGE SCALE GENOMIC DNA]</scope>
    <source>
        <strain evidence="2 3">UAMH 11012</strain>
    </source>
</reference>
<evidence type="ECO:0000313" key="3">
    <source>
        <dbReference type="Proteomes" id="UP000184330"/>
    </source>
</evidence>
<organism evidence="2 3">
    <name type="scientific">Phialocephala subalpina</name>
    <dbReference type="NCBI Taxonomy" id="576137"/>
    <lineage>
        <taxon>Eukaryota</taxon>
        <taxon>Fungi</taxon>
        <taxon>Dikarya</taxon>
        <taxon>Ascomycota</taxon>
        <taxon>Pezizomycotina</taxon>
        <taxon>Leotiomycetes</taxon>
        <taxon>Helotiales</taxon>
        <taxon>Mollisiaceae</taxon>
        <taxon>Phialocephala</taxon>
        <taxon>Phialocephala fortinii species complex</taxon>
    </lineage>
</organism>
<dbReference type="InterPro" id="IPR011032">
    <property type="entry name" value="GroES-like_sf"/>
</dbReference>
<dbReference type="SUPFAM" id="SSF50129">
    <property type="entry name" value="GroES-like"/>
    <property type="match status" value="1"/>
</dbReference>
<dbReference type="Pfam" id="PF13602">
    <property type="entry name" value="ADH_zinc_N_2"/>
    <property type="match status" value="1"/>
</dbReference>
<dbReference type="Gene3D" id="3.40.50.720">
    <property type="entry name" value="NAD(P)-binding Rossmann-like Domain"/>
    <property type="match status" value="1"/>
</dbReference>
<dbReference type="EMBL" id="FJOG01000021">
    <property type="protein sequence ID" value="CZR62732.1"/>
    <property type="molecule type" value="Genomic_DNA"/>
</dbReference>
<evidence type="ECO:0000313" key="2">
    <source>
        <dbReference type="EMBL" id="CZR62732.1"/>
    </source>
</evidence>
<dbReference type="CDD" id="cd08267">
    <property type="entry name" value="MDR1"/>
    <property type="match status" value="1"/>
</dbReference>
<dbReference type="InterPro" id="IPR036291">
    <property type="entry name" value="NAD(P)-bd_dom_sf"/>
</dbReference>
<sequence length="341" mass="36332">MKAWQYSSTSGGLEKNLKINPSIPLPKPTPNQHLVQIIACALNPVDYKLSELPLIGRFLISKPATPCADFSGVIVTAASGSSLKPGQLVFGVSGSSPLSGGAMREFNVATPDAVAAIPDGVSPIDVAGVGVAGLTAYQSIVPRVKKGDRVFINGGSGGTGVFGIQFAKVVGCHVTTSCSARNIELCKSLGADEVLDYTKGSLVKQLREKGWKFDHVVDNVGADDELIWHCGDFLNPGAVYVKVAGELSLHGILKGIKRKMWTGALGGMKGKMEGFWPKPQVEDLATIAGWIKDGKVKAVIDEKFKFEEAPKAFERLKTGRARGKVIVDVASEVWKQVWEES</sequence>
<dbReference type="Gene3D" id="3.90.180.10">
    <property type="entry name" value="Medium-chain alcohol dehydrogenases, catalytic domain"/>
    <property type="match status" value="1"/>
</dbReference>
<dbReference type="PANTHER" id="PTHR44013">
    <property type="entry name" value="ZINC-TYPE ALCOHOL DEHYDROGENASE-LIKE PROTEIN C16A3.02C"/>
    <property type="match status" value="1"/>
</dbReference>
<dbReference type="AlphaFoldDB" id="A0A1L7XCI6"/>
<dbReference type="Pfam" id="PF08240">
    <property type="entry name" value="ADH_N"/>
    <property type="match status" value="1"/>
</dbReference>
<feature type="domain" description="Enoyl reductase (ER)" evidence="1">
    <location>
        <begin position="12"/>
        <end position="327"/>
    </location>
</feature>
<proteinExistence type="predicted"/>
<accession>A0A1L7XCI6</accession>
<dbReference type="InterPro" id="IPR013154">
    <property type="entry name" value="ADH-like_N"/>
</dbReference>
<dbReference type="OrthoDB" id="201656at2759"/>
<dbReference type="SMART" id="SM00829">
    <property type="entry name" value="PKS_ER"/>
    <property type="match status" value="1"/>
</dbReference>
<dbReference type="PANTHER" id="PTHR44013:SF1">
    <property type="entry name" value="ZINC-TYPE ALCOHOL DEHYDROGENASE-LIKE PROTEIN C16A3.02C"/>
    <property type="match status" value="1"/>
</dbReference>
<name>A0A1L7XCI6_9HELO</name>
<protein>
    <submittedName>
        <fullName evidence="2">Related to zinc alcohol dehydrogenase</fullName>
    </submittedName>
</protein>